<keyword evidence="1" id="KW-0732">Signal</keyword>
<dbReference type="AlphaFoldDB" id="A0A1T5N5R1"/>
<evidence type="ECO:0000313" key="2">
    <source>
        <dbReference type="EMBL" id="SKC95820.1"/>
    </source>
</evidence>
<keyword evidence="3" id="KW-1185">Reference proteome</keyword>
<dbReference type="Proteomes" id="UP000190166">
    <property type="component" value="Unassembled WGS sequence"/>
</dbReference>
<dbReference type="EMBL" id="FUZZ01000001">
    <property type="protein sequence ID" value="SKC95820.1"/>
    <property type="molecule type" value="Genomic_DNA"/>
</dbReference>
<organism evidence="2 3">
    <name type="scientific">Chitinophaga ginsengisegetis</name>
    <dbReference type="NCBI Taxonomy" id="393003"/>
    <lineage>
        <taxon>Bacteria</taxon>
        <taxon>Pseudomonadati</taxon>
        <taxon>Bacteroidota</taxon>
        <taxon>Chitinophagia</taxon>
        <taxon>Chitinophagales</taxon>
        <taxon>Chitinophagaceae</taxon>
        <taxon>Chitinophaga</taxon>
    </lineage>
</organism>
<accession>A0A1T5N5R1</accession>
<evidence type="ECO:0000256" key="1">
    <source>
        <dbReference type="SAM" id="SignalP"/>
    </source>
</evidence>
<evidence type="ECO:0000313" key="3">
    <source>
        <dbReference type="Proteomes" id="UP000190166"/>
    </source>
</evidence>
<feature type="chain" id="PRO_5012572328" evidence="1">
    <location>
        <begin position="20"/>
        <end position="495"/>
    </location>
</feature>
<dbReference type="STRING" id="393003.SAMN05660461_0530"/>
<feature type="signal peptide" evidence="1">
    <location>
        <begin position="1"/>
        <end position="19"/>
    </location>
</feature>
<protein>
    <submittedName>
        <fullName evidence="2">Uncharacterized protein</fullName>
    </submittedName>
</protein>
<dbReference type="RefSeq" id="WP_079467859.1">
    <property type="nucleotide sequence ID" value="NZ_FUZZ01000001.1"/>
</dbReference>
<proteinExistence type="predicted"/>
<sequence length="495" mass="57351">MKKHLVILLGILSLSSVVAAQQPKMAPTQSLSIKDLENAFYAGEKVKEYLVKKGFKTDRILNNNDYNEDTVVTSNGKGDKILLVYYYGRVTMLLFQTSALSTAKKVLSSAPPRYQLADSVELAKGPDAKTFFQKRYAYLEKRNTPTSLTPPPPYPDVRFVFCFTNPSEGNEKKQYTIHFLQTKTTVNAGDIVEMSNQQNRPPEISSYEYDRFQIDSLKVDRYIHPTKINPIAPGVPGQMNEFILQHIFNDHYLPLQFLDYSGVQSIFISPNNEKQRSLEYQFNTAGQLTAVLLKRQQPSSERDWEQYIPFDAEAYSLVTIDNKPADFGFDTRTHAIAYEQTIPVKAGNVSLDYNMDTVIAYSPNWLRVYKMLNKTFFLIEEYHLSPESYRNKKLNTGHKFTLEEKDGNVYYSCYQTEKDRAIFKRRYSNTKWELPLTIFDYDANRADYSRLFESYRQKEPGQIVKETRQNGTYTYTIGQSHLKELTDCKVMYRAY</sequence>
<reference evidence="2 3" key="1">
    <citation type="submission" date="2017-02" db="EMBL/GenBank/DDBJ databases">
        <authorList>
            <person name="Peterson S.W."/>
        </authorList>
    </citation>
    <scope>NUCLEOTIDE SEQUENCE [LARGE SCALE GENOMIC DNA]</scope>
    <source>
        <strain evidence="2 3">DSM 18108</strain>
    </source>
</reference>
<gene>
    <name evidence="2" type="ORF">SAMN05660461_0530</name>
</gene>
<name>A0A1T5N5R1_9BACT</name>